<feature type="region of interest" description="Disordered" evidence="1">
    <location>
        <begin position="70"/>
        <end position="121"/>
    </location>
</feature>
<dbReference type="EMBL" id="BK002988">
    <property type="protein sequence ID" value="DAA03188.1"/>
    <property type="molecule type" value="Genomic_DNA"/>
</dbReference>
<feature type="compositionally biased region" description="Low complexity" evidence="1">
    <location>
        <begin position="93"/>
        <end position="104"/>
    </location>
</feature>
<feature type="compositionally biased region" description="Basic and acidic residues" evidence="1">
    <location>
        <begin position="106"/>
        <end position="121"/>
    </location>
</feature>
<evidence type="ECO:0000313" key="2">
    <source>
        <dbReference type="EMBL" id="DAA03188.1"/>
    </source>
</evidence>
<accession>Q6IIS8</accession>
<sequence>MDSQACGFSICSSVQYSAAWIGATNPCDMQLELSRALTDLQTFPGGAASGAEAADGVDGADVADVAISLGPNESRCSHGPEVNDAEKGKSKSKSNSNSNSNKGKANTKDIKSTPEVKEQSCDVDKCLGRDLDLLSRVFE</sequence>
<protein>
    <submittedName>
        <fullName evidence="2">HDC17204</fullName>
    </submittedName>
</protein>
<reference evidence="2" key="1">
    <citation type="journal article" date="2003" name="Genome Biol.">
        <title>An integrated gene annotation and transcriptional profiling approach towards the full gene content of the Drosophila genome.</title>
        <authorList>
            <person name="Hild M."/>
            <person name="Beckmann B."/>
            <person name="Haas S.A."/>
            <person name="Koch B."/>
            <person name="Solovyev V."/>
            <person name="Busold C."/>
            <person name="Fellenberg K."/>
            <person name="Boutros M."/>
            <person name="Vingron M."/>
            <person name="Sauer F."/>
            <person name="Hoheisel J.D."/>
            <person name="Paro R."/>
        </authorList>
    </citation>
    <scope>NUCLEOTIDE SEQUENCE</scope>
</reference>
<name>Q6IIS8_DROME</name>
<organism evidence="2">
    <name type="scientific">Drosophila melanogaster</name>
    <name type="common">Fruit fly</name>
    <dbReference type="NCBI Taxonomy" id="7227"/>
    <lineage>
        <taxon>Eukaryota</taxon>
        <taxon>Metazoa</taxon>
        <taxon>Ecdysozoa</taxon>
        <taxon>Arthropoda</taxon>
        <taxon>Hexapoda</taxon>
        <taxon>Insecta</taxon>
        <taxon>Pterygota</taxon>
        <taxon>Neoptera</taxon>
        <taxon>Endopterygota</taxon>
        <taxon>Diptera</taxon>
        <taxon>Brachycera</taxon>
        <taxon>Muscomorpha</taxon>
        <taxon>Ephydroidea</taxon>
        <taxon>Drosophilidae</taxon>
        <taxon>Drosophila</taxon>
        <taxon>Sophophora</taxon>
    </lineage>
</organism>
<dbReference type="AlphaFoldDB" id="Q6IIS8"/>
<gene>
    <name evidence="2" type="ORF">HDC17204</name>
</gene>
<evidence type="ECO:0000256" key="1">
    <source>
        <dbReference type="SAM" id="MobiDB-lite"/>
    </source>
</evidence>
<proteinExistence type="predicted"/>